<dbReference type="Pfam" id="PF09084">
    <property type="entry name" value="NMT1"/>
    <property type="match status" value="1"/>
</dbReference>
<proteinExistence type="inferred from homology"/>
<evidence type="ECO:0000313" key="10">
    <source>
        <dbReference type="Proteomes" id="UP000005730"/>
    </source>
</evidence>
<keyword evidence="4" id="KW-0732">Signal</keyword>
<comment type="function">
    <text evidence="5">Part of a binding-protein-dependent transport system for aliphatic sulfonates. Putative binding protein.</text>
</comment>
<evidence type="ECO:0000256" key="7">
    <source>
        <dbReference type="SAM" id="Phobius"/>
    </source>
</evidence>
<dbReference type="Proteomes" id="UP000005730">
    <property type="component" value="Chromosome"/>
</dbReference>
<feature type="domain" description="Solute-binding protein family 3/N-terminal" evidence="8">
    <location>
        <begin position="56"/>
        <end position="281"/>
    </location>
</feature>
<dbReference type="PANTHER" id="PTHR30024">
    <property type="entry name" value="ALIPHATIC SULFONATES-BINDING PROTEIN-RELATED"/>
    <property type="match status" value="1"/>
</dbReference>
<evidence type="ECO:0000256" key="3">
    <source>
        <dbReference type="ARBA" id="ARBA00022448"/>
    </source>
</evidence>
<dbReference type="AlphaFoldDB" id="H0UQC1"/>
<organism evidence="9 10">
    <name type="scientific">Thermanaerovibrio velox DSM 12556</name>
    <dbReference type="NCBI Taxonomy" id="926567"/>
    <lineage>
        <taxon>Bacteria</taxon>
        <taxon>Thermotogati</taxon>
        <taxon>Synergistota</taxon>
        <taxon>Synergistia</taxon>
        <taxon>Synergistales</taxon>
        <taxon>Synergistaceae</taxon>
        <taxon>Thermanaerovibrio</taxon>
    </lineage>
</organism>
<dbReference type="CDD" id="cd01008">
    <property type="entry name" value="PBP2_NrtA_SsuA_CpmA_like"/>
    <property type="match status" value="1"/>
</dbReference>
<protein>
    <recommendedName>
        <fullName evidence="6">Putative aliphatic sulfonates-binding protein</fullName>
    </recommendedName>
</protein>
<accession>H0UQC1</accession>
<feature type="transmembrane region" description="Helical" evidence="7">
    <location>
        <begin position="35"/>
        <end position="53"/>
    </location>
</feature>
<keyword evidence="7" id="KW-0812">Transmembrane</keyword>
<dbReference type="GO" id="GO:0042597">
    <property type="term" value="C:periplasmic space"/>
    <property type="evidence" value="ECO:0007669"/>
    <property type="project" value="UniProtKB-SubCell"/>
</dbReference>
<dbReference type="HOGENOM" id="CLU_028871_12_0_0"/>
<evidence type="ECO:0000313" key="9">
    <source>
        <dbReference type="EMBL" id="EHM10759.1"/>
    </source>
</evidence>
<dbReference type="FunFam" id="3.40.190.10:FF:000050">
    <property type="entry name" value="Sulfonate ABC transporter substrate-binding protein"/>
    <property type="match status" value="1"/>
</dbReference>
<dbReference type="eggNOG" id="COG0715">
    <property type="taxonomic scope" value="Bacteria"/>
</dbReference>
<name>H0UQC1_9BACT</name>
<dbReference type="GO" id="GO:0016020">
    <property type="term" value="C:membrane"/>
    <property type="evidence" value="ECO:0007669"/>
    <property type="project" value="InterPro"/>
</dbReference>
<keyword evidence="7" id="KW-1133">Transmembrane helix</keyword>
<keyword evidence="7" id="KW-0472">Membrane</keyword>
<comment type="similarity">
    <text evidence="2">Belongs to the bacterial solute-binding protein SsuA/TauA family.</text>
</comment>
<comment type="subcellular location">
    <subcellularLocation>
        <location evidence="1">Periplasm</location>
    </subcellularLocation>
</comment>
<evidence type="ECO:0000256" key="1">
    <source>
        <dbReference type="ARBA" id="ARBA00004418"/>
    </source>
</evidence>
<dbReference type="InterPro" id="IPR010067">
    <property type="entry name" value="ABC_SsuA_sub-bd"/>
</dbReference>
<dbReference type="Gene3D" id="3.40.190.10">
    <property type="entry name" value="Periplasmic binding protein-like II"/>
    <property type="match status" value="2"/>
</dbReference>
<dbReference type="STRING" id="926567.TheveDRAFT_1641"/>
<evidence type="ECO:0000256" key="4">
    <source>
        <dbReference type="ARBA" id="ARBA00022729"/>
    </source>
</evidence>
<evidence type="ECO:0000256" key="5">
    <source>
        <dbReference type="ARBA" id="ARBA00055538"/>
    </source>
</evidence>
<evidence type="ECO:0000256" key="2">
    <source>
        <dbReference type="ARBA" id="ARBA00010742"/>
    </source>
</evidence>
<keyword evidence="10" id="KW-1185">Reference proteome</keyword>
<evidence type="ECO:0000256" key="6">
    <source>
        <dbReference type="ARBA" id="ARBA00070228"/>
    </source>
</evidence>
<dbReference type="SUPFAM" id="SSF53850">
    <property type="entry name" value="Periplasmic binding protein-like II"/>
    <property type="match status" value="1"/>
</dbReference>
<dbReference type="NCBIfam" id="TIGR01728">
    <property type="entry name" value="SsuA_fam"/>
    <property type="match status" value="1"/>
</dbReference>
<dbReference type="GO" id="GO:0042626">
    <property type="term" value="F:ATPase-coupled transmembrane transporter activity"/>
    <property type="evidence" value="ECO:0007669"/>
    <property type="project" value="InterPro"/>
</dbReference>
<dbReference type="EMBL" id="CM001377">
    <property type="protein sequence ID" value="EHM10759.1"/>
    <property type="molecule type" value="Genomic_DNA"/>
</dbReference>
<gene>
    <name evidence="9" type="ORF">TheveDRAFT_1641</name>
</gene>
<dbReference type="InterPro" id="IPR001638">
    <property type="entry name" value="Solute-binding_3/MltF_N"/>
</dbReference>
<dbReference type="SMART" id="SM00062">
    <property type="entry name" value="PBPb"/>
    <property type="match status" value="1"/>
</dbReference>
<reference evidence="9 10" key="1">
    <citation type="submission" date="2011-10" db="EMBL/GenBank/DDBJ databases">
        <title>The Noncontiguous Finished genome of Thermanaerovibrio velox DSM 12556.</title>
        <authorList>
            <consortium name="US DOE Joint Genome Institute (JGI-PGF)"/>
            <person name="Lucas S."/>
            <person name="Copeland A."/>
            <person name="Lapidus A."/>
            <person name="Glavina del Rio T."/>
            <person name="Dalin E."/>
            <person name="Tice H."/>
            <person name="Bruce D."/>
            <person name="Goodwin L."/>
            <person name="Pitluck S."/>
            <person name="Peters L."/>
            <person name="Mikhailova N."/>
            <person name="Teshima H."/>
            <person name="Kyrpides N."/>
            <person name="Mavromatis K."/>
            <person name="Ivanova N."/>
            <person name="Markowitz V."/>
            <person name="Cheng J.-F."/>
            <person name="Hugenholtz P."/>
            <person name="Woyke T."/>
            <person name="Wu D."/>
            <person name="Spring S."/>
            <person name="Brambilla E.-M."/>
            <person name="Klenk H.-P."/>
            <person name="Eisen J.A."/>
        </authorList>
    </citation>
    <scope>NUCLEOTIDE SEQUENCE [LARGE SCALE GENOMIC DNA]</scope>
    <source>
        <strain evidence="9 10">DSM 12556</strain>
    </source>
</reference>
<evidence type="ECO:0000259" key="8">
    <source>
        <dbReference type="SMART" id="SM00062"/>
    </source>
</evidence>
<keyword evidence="3" id="KW-0813">Transport</keyword>
<sequence length="343" mass="36969">MICCASLPARFLGHRRGKEQMEVVVLIRLSNGRTVVGILLVLAFLCIGGGAFAEGSYTVGVTYVKAPLNVPSIIERKLGIIDRAMEALKLKVEYPEITAGPDQTRAMAAGSVQVAHCLGGTSALLAASEGVDLKIVGIYSRAPRAFTILVKKDSPIRDVKDLKGRKVAGPKGTVLHQLLSAALEREGLELSDVQFVPMGIPEAVAALSSGAVDAALAAGPAVRLATQRGARVLTDGRGLVDGITVIAMSGRFLAEHPEAVRAFMRAHREALQLMKQDRLRAVELTAQETGLSQGDVISMMSLYDFDPSVRPEDLKELEKTQNFLIRNRMMRKRVDLGRLVRPL</sequence>
<dbReference type="InterPro" id="IPR015168">
    <property type="entry name" value="SsuA/THI5"/>
</dbReference>